<dbReference type="GO" id="GO:0005886">
    <property type="term" value="C:plasma membrane"/>
    <property type="evidence" value="ECO:0007669"/>
    <property type="project" value="UniProtKB-SubCell"/>
</dbReference>
<dbReference type="Proteomes" id="UP000245412">
    <property type="component" value="Unassembled WGS sequence"/>
</dbReference>
<feature type="domain" description="ABC transmembrane type-1" evidence="8">
    <location>
        <begin position="95"/>
        <end position="304"/>
    </location>
</feature>
<feature type="transmembrane region" description="Helical" evidence="7">
    <location>
        <begin position="250"/>
        <end position="275"/>
    </location>
</feature>
<feature type="transmembrane region" description="Helical" evidence="7">
    <location>
        <begin position="176"/>
        <end position="195"/>
    </location>
</feature>
<evidence type="ECO:0000256" key="7">
    <source>
        <dbReference type="RuleBase" id="RU363032"/>
    </source>
</evidence>
<gene>
    <name evidence="9" type="ORF">C7383_10278</name>
</gene>
<feature type="transmembrane region" description="Helical" evidence="7">
    <location>
        <begin position="97"/>
        <end position="119"/>
    </location>
</feature>
<comment type="subcellular location">
    <subcellularLocation>
        <location evidence="1 7">Cell membrane</location>
        <topology evidence="1 7">Multi-pass membrane protein</topology>
    </subcellularLocation>
</comment>
<evidence type="ECO:0000256" key="2">
    <source>
        <dbReference type="ARBA" id="ARBA00022448"/>
    </source>
</evidence>
<evidence type="ECO:0000259" key="8">
    <source>
        <dbReference type="PROSITE" id="PS50928"/>
    </source>
</evidence>
<keyword evidence="4 7" id="KW-0812">Transmembrane</keyword>
<reference evidence="9 10" key="1">
    <citation type="submission" date="2018-05" db="EMBL/GenBank/DDBJ databases">
        <authorList>
            <person name="Goeker M."/>
            <person name="Huntemann M."/>
            <person name="Clum A."/>
            <person name="Pillay M."/>
            <person name="Palaniappan K."/>
            <person name="Varghese N."/>
            <person name="Mikhailova N."/>
            <person name="Stamatis D."/>
            <person name="Reddy T."/>
            <person name="Daum C."/>
            <person name="Shapiro N."/>
            <person name="Ivanova N."/>
            <person name="Kyrpides N."/>
            <person name="Woyke T."/>
        </authorList>
    </citation>
    <scope>NUCLEOTIDE SEQUENCE [LARGE SCALE GENOMIC DNA]</scope>
    <source>
        <strain evidence="9 10">DSM 26524</strain>
    </source>
</reference>
<accession>A0AB73T7N7</accession>
<dbReference type="PROSITE" id="PS50928">
    <property type="entry name" value="ABC_TM1"/>
    <property type="match status" value="1"/>
</dbReference>
<dbReference type="InterPro" id="IPR045621">
    <property type="entry name" value="BPD_transp_1_N"/>
</dbReference>
<dbReference type="PANTHER" id="PTHR43163">
    <property type="entry name" value="DIPEPTIDE TRANSPORT SYSTEM PERMEASE PROTEIN DPPB-RELATED"/>
    <property type="match status" value="1"/>
</dbReference>
<evidence type="ECO:0000256" key="4">
    <source>
        <dbReference type="ARBA" id="ARBA00022692"/>
    </source>
</evidence>
<evidence type="ECO:0000313" key="9">
    <source>
        <dbReference type="EMBL" id="PWJ77945.1"/>
    </source>
</evidence>
<comment type="caution">
    <text evidence="9">The sequence shown here is derived from an EMBL/GenBank/DDBJ whole genome shotgun (WGS) entry which is preliminary data.</text>
</comment>
<organism evidence="9 10">
    <name type="scientific">Murimonas intestini</name>
    <dbReference type="NCBI Taxonomy" id="1337051"/>
    <lineage>
        <taxon>Bacteria</taxon>
        <taxon>Bacillati</taxon>
        <taxon>Bacillota</taxon>
        <taxon>Clostridia</taxon>
        <taxon>Lachnospirales</taxon>
        <taxon>Lachnospiraceae</taxon>
        <taxon>Murimonas</taxon>
    </lineage>
</organism>
<dbReference type="InterPro" id="IPR035906">
    <property type="entry name" value="MetI-like_sf"/>
</dbReference>
<dbReference type="Gene3D" id="1.10.3720.10">
    <property type="entry name" value="MetI-like"/>
    <property type="match status" value="1"/>
</dbReference>
<dbReference type="Pfam" id="PF00528">
    <property type="entry name" value="BPD_transp_1"/>
    <property type="match status" value="1"/>
</dbReference>
<feature type="transmembrane region" description="Helical" evidence="7">
    <location>
        <begin position="281"/>
        <end position="307"/>
    </location>
</feature>
<feature type="transmembrane region" description="Helical" evidence="7">
    <location>
        <begin position="12"/>
        <end position="30"/>
    </location>
</feature>
<dbReference type="SUPFAM" id="SSF161098">
    <property type="entry name" value="MetI-like"/>
    <property type="match status" value="1"/>
</dbReference>
<dbReference type="PANTHER" id="PTHR43163:SF6">
    <property type="entry name" value="DIPEPTIDE TRANSPORT SYSTEM PERMEASE PROTEIN DPPB-RELATED"/>
    <property type="match status" value="1"/>
</dbReference>
<comment type="similarity">
    <text evidence="7">Belongs to the binding-protein-dependent transport system permease family.</text>
</comment>
<evidence type="ECO:0000256" key="1">
    <source>
        <dbReference type="ARBA" id="ARBA00004651"/>
    </source>
</evidence>
<evidence type="ECO:0000256" key="5">
    <source>
        <dbReference type="ARBA" id="ARBA00022989"/>
    </source>
</evidence>
<protein>
    <submittedName>
        <fullName evidence="9">Peptide/nickel transport system permease protein</fullName>
    </submittedName>
</protein>
<dbReference type="GO" id="GO:0071916">
    <property type="term" value="F:dipeptide transmembrane transporter activity"/>
    <property type="evidence" value="ECO:0007669"/>
    <property type="project" value="TreeGrafter"/>
</dbReference>
<proteinExistence type="inferred from homology"/>
<evidence type="ECO:0000256" key="6">
    <source>
        <dbReference type="ARBA" id="ARBA00023136"/>
    </source>
</evidence>
<name>A0AB73T7N7_9FIRM</name>
<keyword evidence="2 7" id="KW-0813">Transport</keyword>
<dbReference type="EMBL" id="QGGY01000002">
    <property type="protein sequence ID" value="PWJ77945.1"/>
    <property type="molecule type" value="Genomic_DNA"/>
</dbReference>
<keyword evidence="3" id="KW-1003">Cell membrane</keyword>
<dbReference type="AlphaFoldDB" id="A0AB73T7N7"/>
<sequence length="314" mass="34554">MGRYIAKRFGQAAIVLLLVSLFTYLLLYMMPGDPVYAMLGGDITREQYDIAYAKMHLGDPLLLRYVRWLFDFVTGEWGNSFKYSEPVRQIIAVRLPVTMYLGVWSIIISTLAGILFGVICGTKRGKAADSVIITCANFGAVMPAFWLAVLGMYIFSLKLGWLPTHGFTMPSEDLGLSIQQSILPLIALSVGGIGGTTRQMRSGMLDVVRQDYIRTARSKGLKESQVIWRHAFRNAVLPVVTLTGMSFRNVVAGAVSIEQVFGIAGMGSLLINSILSKDIAVVQSCIMIISIVVVMSNLLVDILYGILDARIRVE</sequence>
<keyword evidence="10" id="KW-1185">Reference proteome</keyword>
<dbReference type="Pfam" id="PF19300">
    <property type="entry name" value="BPD_transp_1_N"/>
    <property type="match status" value="1"/>
</dbReference>
<evidence type="ECO:0000256" key="3">
    <source>
        <dbReference type="ARBA" id="ARBA00022475"/>
    </source>
</evidence>
<evidence type="ECO:0000313" key="10">
    <source>
        <dbReference type="Proteomes" id="UP000245412"/>
    </source>
</evidence>
<dbReference type="RefSeq" id="WP_109624898.1">
    <property type="nucleotide sequence ID" value="NZ_CABJAT010000002.1"/>
</dbReference>
<feature type="transmembrane region" description="Helical" evidence="7">
    <location>
        <begin position="131"/>
        <end position="156"/>
    </location>
</feature>
<keyword evidence="5 7" id="KW-1133">Transmembrane helix</keyword>
<dbReference type="CDD" id="cd06261">
    <property type="entry name" value="TM_PBP2"/>
    <property type="match status" value="1"/>
</dbReference>
<keyword evidence="6 7" id="KW-0472">Membrane</keyword>
<dbReference type="InterPro" id="IPR000515">
    <property type="entry name" value="MetI-like"/>
</dbReference>